<protein>
    <submittedName>
        <fullName evidence="2">Uncharacterized protein</fullName>
    </submittedName>
</protein>
<keyword evidence="3" id="KW-1185">Reference proteome</keyword>
<sequence length="251" mass="28461">MSFNNYLTRLPTGEEAGTISPAQAALLLIWFNPNSRALHITFPPDQSDDTSTSQSATSSPRSSEEITVKSRRHFVIHGPSCRPALECDLRGRQGPDVTQRSVGLPRAHIIMMPRDPAQYDVEALWARRLSDGPLVGGDDRVWVEGVGEVVLREPDSADVSRYWKFFDAYTINYQIIEMAVEWKYVRLTPEECKCHTSGRFFGRGVGPADTQQGSFLDLEEGGWFWGWFRFWRGFRACLVAIFPHRPVDHTV</sequence>
<dbReference type="EMBL" id="KV417630">
    <property type="protein sequence ID" value="KZP13621.1"/>
    <property type="molecule type" value="Genomic_DNA"/>
</dbReference>
<feature type="compositionally biased region" description="Low complexity" evidence="1">
    <location>
        <begin position="43"/>
        <end position="61"/>
    </location>
</feature>
<proteinExistence type="predicted"/>
<evidence type="ECO:0000313" key="3">
    <source>
        <dbReference type="Proteomes" id="UP000076532"/>
    </source>
</evidence>
<accession>A0A166CG01</accession>
<name>A0A166CG01_9AGAM</name>
<feature type="region of interest" description="Disordered" evidence="1">
    <location>
        <begin position="41"/>
        <end position="64"/>
    </location>
</feature>
<gene>
    <name evidence="2" type="ORF">FIBSPDRAFT_897274</name>
</gene>
<dbReference type="AlphaFoldDB" id="A0A166CG01"/>
<dbReference type="Proteomes" id="UP000076532">
    <property type="component" value="Unassembled WGS sequence"/>
</dbReference>
<evidence type="ECO:0000256" key="1">
    <source>
        <dbReference type="SAM" id="MobiDB-lite"/>
    </source>
</evidence>
<organism evidence="2 3">
    <name type="scientific">Athelia psychrophila</name>
    <dbReference type="NCBI Taxonomy" id="1759441"/>
    <lineage>
        <taxon>Eukaryota</taxon>
        <taxon>Fungi</taxon>
        <taxon>Dikarya</taxon>
        <taxon>Basidiomycota</taxon>
        <taxon>Agaricomycotina</taxon>
        <taxon>Agaricomycetes</taxon>
        <taxon>Agaricomycetidae</taxon>
        <taxon>Atheliales</taxon>
        <taxon>Atheliaceae</taxon>
        <taxon>Athelia</taxon>
    </lineage>
</organism>
<reference evidence="2 3" key="1">
    <citation type="journal article" date="2016" name="Mol. Biol. Evol.">
        <title>Comparative Genomics of Early-Diverging Mushroom-Forming Fungi Provides Insights into the Origins of Lignocellulose Decay Capabilities.</title>
        <authorList>
            <person name="Nagy L.G."/>
            <person name="Riley R."/>
            <person name="Tritt A."/>
            <person name="Adam C."/>
            <person name="Daum C."/>
            <person name="Floudas D."/>
            <person name="Sun H."/>
            <person name="Yadav J.S."/>
            <person name="Pangilinan J."/>
            <person name="Larsson K.H."/>
            <person name="Matsuura K."/>
            <person name="Barry K."/>
            <person name="Labutti K."/>
            <person name="Kuo R."/>
            <person name="Ohm R.A."/>
            <person name="Bhattacharya S.S."/>
            <person name="Shirouzu T."/>
            <person name="Yoshinaga Y."/>
            <person name="Martin F.M."/>
            <person name="Grigoriev I.V."/>
            <person name="Hibbett D.S."/>
        </authorList>
    </citation>
    <scope>NUCLEOTIDE SEQUENCE [LARGE SCALE GENOMIC DNA]</scope>
    <source>
        <strain evidence="2 3">CBS 109695</strain>
    </source>
</reference>
<evidence type="ECO:0000313" key="2">
    <source>
        <dbReference type="EMBL" id="KZP13621.1"/>
    </source>
</evidence>